<protein>
    <submittedName>
        <fullName evidence="3">BON domain-containing protein</fullName>
    </submittedName>
</protein>
<dbReference type="InterPro" id="IPR007055">
    <property type="entry name" value="BON_dom"/>
</dbReference>
<gene>
    <name evidence="3" type="ORF">GN331_02530</name>
</gene>
<dbReference type="PROSITE" id="PS50914">
    <property type="entry name" value="BON"/>
    <property type="match status" value="1"/>
</dbReference>
<dbReference type="EMBL" id="WOXT01000001">
    <property type="protein sequence ID" value="MUV13074.1"/>
    <property type="molecule type" value="Genomic_DNA"/>
</dbReference>
<feature type="domain" description="BON" evidence="2">
    <location>
        <begin position="104"/>
        <end position="172"/>
    </location>
</feature>
<dbReference type="Proteomes" id="UP000479692">
    <property type="component" value="Unassembled WGS sequence"/>
</dbReference>
<evidence type="ECO:0000313" key="4">
    <source>
        <dbReference type="Proteomes" id="UP000479692"/>
    </source>
</evidence>
<sequence>MRRTGMNHPSRRAAQRRASFITFMKHKERVMPRDHQGDPPPQRHAIEHRDPRMAHRPRDEDVRIDRRDRELYDGLPSVTNRDFAPVADGAVSYRGVGPTQNWRSDERIGELLHERLTGADTINATAVIAAVTDGVVTLNGWVPERPMKHDAEEIAWNIAGVKDVHNRITIGESVAAFGKPGEAVRSGFDQQGSGFSSSDRVDISDRDIGDVGDEQDA</sequence>
<feature type="compositionally biased region" description="Low complexity" evidence="1">
    <location>
        <begin position="186"/>
        <end position="198"/>
    </location>
</feature>
<feature type="compositionally biased region" description="Basic and acidic residues" evidence="1">
    <location>
        <begin position="199"/>
        <end position="209"/>
    </location>
</feature>
<evidence type="ECO:0000313" key="3">
    <source>
        <dbReference type="EMBL" id="MUV13074.1"/>
    </source>
</evidence>
<organism evidence="3 4">
    <name type="scientific">Noviluteimonas gilva</name>
    <dbReference type="NCBI Taxonomy" id="2682097"/>
    <lineage>
        <taxon>Bacteria</taxon>
        <taxon>Pseudomonadati</taxon>
        <taxon>Pseudomonadota</taxon>
        <taxon>Gammaproteobacteria</taxon>
        <taxon>Lysobacterales</taxon>
        <taxon>Lysobacteraceae</taxon>
        <taxon>Noviluteimonas</taxon>
    </lineage>
</organism>
<dbReference type="Gene3D" id="3.30.1340.30">
    <property type="match status" value="1"/>
</dbReference>
<feature type="region of interest" description="Disordered" evidence="1">
    <location>
        <begin position="29"/>
        <end position="60"/>
    </location>
</feature>
<dbReference type="Pfam" id="PF04972">
    <property type="entry name" value="BON"/>
    <property type="match status" value="1"/>
</dbReference>
<keyword evidence="4" id="KW-1185">Reference proteome</keyword>
<name>A0A7C9HX75_9GAMM</name>
<proteinExistence type="predicted"/>
<evidence type="ECO:0000256" key="1">
    <source>
        <dbReference type="SAM" id="MobiDB-lite"/>
    </source>
</evidence>
<comment type="caution">
    <text evidence="3">The sequence shown here is derived from an EMBL/GenBank/DDBJ whole genome shotgun (WGS) entry which is preliminary data.</text>
</comment>
<accession>A0A7C9HX75</accession>
<feature type="region of interest" description="Disordered" evidence="1">
    <location>
        <begin position="185"/>
        <end position="217"/>
    </location>
</feature>
<evidence type="ECO:0000259" key="2">
    <source>
        <dbReference type="PROSITE" id="PS50914"/>
    </source>
</evidence>
<reference evidence="3 4" key="1">
    <citation type="submission" date="2019-12" db="EMBL/GenBank/DDBJ databases">
        <authorList>
            <person name="Xu J."/>
        </authorList>
    </citation>
    <scope>NUCLEOTIDE SEQUENCE [LARGE SCALE GENOMIC DNA]</scope>
    <source>
        <strain evidence="3 4">HX-5-24</strain>
    </source>
</reference>
<feature type="compositionally biased region" description="Basic and acidic residues" evidence="1">
    <location>
        <begin position="44"/>
        <end position="60"/>
    </location>
</feature>
<dbReference type="AlphaFoldDB" id="A0A7C9HX75"/>